<dbReference type="Proteomes" id="UP001165064">
    <property type="component" value="Unassembled WGS sequence"/>
</dbReference>
<sequence>MKPLLVYVPNTNVTTMSNVSKFVFTDDERDDLIDNGYEIPTALLDEDPEYLQCIGCAISEDHKKDLELKLVTNAQNVSNNIVTMDLTMLALKASLKKCLVHLLSLTVTRHLHQQSPALVVQLELLEMLVDPPPVVRPVLLLLWDITMVNLHFYPG</sequence>
<protein>
    <submittedName>
        <fullName evidence="1">Unnamed protein product</fullName>
    </submittedName>
</protein>
<reference evidence="1" key="1">
    <citation type="submission" date="2023-04" db="EMBL/GenBank/DDBJ databases">
        <title>Ambrosiozyma monospora NBRC 10751.</title>
        <authorList>
            <person name="Ichikawa N."/>
            <person name="Sato H."/>
            <person name="Tonouchi N."/>
        </authorList>
    </citation>
    <scope>NUCLEOTIDE SEQUENCE</scope>
    <source>
        <strain evidence="1">NBRC 10751</strain>
    </source>
</reference>
<organism evidence="1 2">
    <name type="scientific">Ambrosiozyma monospora</name>
    <name type="common">Yeast</name>
    <name type="synonym">Endomycopsis monosporus</name>
    <dbReference type="NCBI Taxonomy" id="43982"/>
    <lineage>
        <taxon>Eukaryota</taxon>
        <taxon>Fungi</taxon>
        <taxon>Dikarya</taxon>
        <taxon>Ascomycota</taxon>
        <taxon>Saccharomycotina</taxon>
        <taxon>Pichiomycetes</taxon>
        <taxon>Pichiales</taxon>
        <taxon>Pichiaceae</taxon>
        <taxon>Ambrosiozyma</taxon>
    </lineage>
</organism>
<gene>
    <name evidence="1" type="ORF">Amon02_001319800</name>
</gene>
<dbReference type="EMBL" id="BSXS01016807">
    <property type="protein sequence ID" value="GMF08241.1"/>
    <property type="molecule type" value="Genomic_DNA"/>
</dbReference>
<proteinExistence type="predicted"/>
<name>A0ACB5UBW0_AMBMO</name>
<evidence type="ECO:0000313" key="2">
    <source>
        <dbReference type="Proteomes" id="UP001165064"/>
    </source>
</evidence>
<keyword evidence="2" id="KW-1185">Reference proteome</keyword>
<evidence type="ECO:0000313" key="1">
    <source>
        <dbReference type="EMBL" id="GMF08241.1"/>
    </source>
</evidence>
<comment type="caution">
    <text evidence="1">The sequence shown here is derived from an EMBL/GenBank/DDBJ whole genome shotgun (WGS) entry which is preliminary data.</text>
</comment>
<accession>A0ACB5UBW0</accession>